<evidence type="ECO:0000313" key="7">
    <source>
        <dbReference type="EMBL" id="GMH49044.1"/>
    </source>
</evidence>
<gene>
    <name evidence="7" type="ORF">TrVE_jg4222</name>
</gene>
<feature type="region of interest" description="Disordered" evidence="5">
    <location>
        <begin position="1"/>
        <end position="45"/>
    </location>
</feature>
<feature type="compositionally biased region" description="Low complexity" evidence="5">
    <location>
        <begin position="1"/>
        <end position="21"/>
    </location>
</feature>
<dbReference type="Proteomes" id="UP001165160">
    <property type="component" value="Unassembled WGS sequence"/>
</dbReference>
<dbReference type="Gene3D" id="3.90.70.80">
    <property type="match status" value="1"/>
</dbReference>
<evidence type="ECO:0000256" key="4">
    <source>
        <dbReference type="PROSITE-ProRule" id="PRU00175"/>
    </source>
</evidence>
<dbReference type="InterPro" id="IPR017907">
    <property type="entry name" value="Znf_RING_CS"/>
</dbReference>
<feature type="region of interest" description="Disordered" evidence="5">
    <location>
        <begin position="303"/>
        <end position="412"/>
    </location>
</feature>
<dbReference type="PROSITE" id="PS50089">
    <property type="entry name" value="ZF_RING_2"/>
    <property type="match status" value="1"/>
</dbReference>
<dbReference type="AlphaFoldDB" id="A0A9W6ZEG5"/>
<evidence type="ECO:0000256" key="5">
    <source>
        <dbReference type="SAM" id="MobiDB-lite"/>
    </source>
</evidence>
<accession>A0A9W6ZEG5</accession>
<dbReference type="InterPro" id="IPR013083">
    <property type="entry name" value="Znf_RING/FYVE/PHD"/>
</dbReference>
<evidence type="ECO:0000256" key="2">
    <source>
        <dbReference type="ARBA" id="ARBA00022771"/>
    </source>
</evidence>
<keyword evidence="3" id="KW-0862">Zinc</keyword>
<dbReference type="InterPro" id="IPR018957">
    <property type="entry name" value="Znf_C3HC4_RING-type"/>
</dbReference>
<dbReference type="SMART" id="SM00184">
    <property type="entry name" value="RING"/>
    <property type="match status" value="1"/>
</dbReference>
<evidence type="ECO:0000256" key="1">
    <source>
        <dbReference type="ARBA" id="ARBA00022723"/>
    </source>
</evidence>
<evidence type="ECO:0000259" key="6">
    <source>
        <dbReference type="PROSITE" id="PS50089"/>
    </source>
</evidence>
<feature type="compositionally biased region" description="Low complexity" evidence="5">
    <location>
        <begin position="397"/>
        <end position="412"/>
    </location>
</feature>
<dbReference type="InterPro" id="IPR038765">
    <property type="entry name" value="Papain-like_cys_pep_sf"/>
</dbReference>
<dbReference type="EMBL" id="BRXX01000589">
    <property type="protein sequence ID" value="GMH49044.1"/>
    <property type="molecule type" value="Genomic_DNA"/>
</dbReference>
<proteinExistence type="predicted"/>
<organism evidence="7 8">
    <name type="scientific">Triparma verrucosa</name>
    <dbReference type="NCBI Taxonomy" id="1606542"/>
    <lineage>
        <taxon>Eukaryota</taxon>
        <taxon>Sar</taxon>
        <taxon>Stramenopiles</taxon>
        <taxon>Ochrophyta</taxon>
        <taxon>Bolidophyceae</taxon>
        <taxon>Parmales</taxon>
        <taxon>Triparmaceae</taxon>
        <taxon>Triparma</taxon>
    </lineage>
</organism>
<keyword evidence="8" id="KW-1185">Reference proteome</keyword>
<dbReference type="Pfam" id="PF00097">
    <property type="entry name" value="zf-C3HC4"/>
    <property type="match status" value="1"/>
</dbReference>
<keyword evidence="2 4" id="KW-0863">Zinc-finger</keyword>
<evidence type="ECO:0000256" key="3">
    <source>
        <dbReference type="ARBA" id="ARBA00022833"/>
    </source>
</evidence>
<protein>
    <recommendedName>
        <fullName evidence="6">RING-type domain-containing protein</fullName>
    </recommendedName>
</protein>
<reference evidence="8" key="1">
    <citation type="journal article" date="2023" name="Commun. Biol.">
        <title>Genome analysis of Parmales, the sister group of diatoms, reveals the evolutionary specialization of diatoms from phago-mixotrophs to photoautotrophs.</title>
        <authorList>
            <person name="Ban H."/>
            <person name="Sato S."/>
            <person name="Yoshikawa S."/>
            <person name="Yamada K."/>
            <person name="Nakamura Y."/>
            <person name="Ichinomiya M."/>
            <person name="Sato N."/>
            <person name="Blanc-Mathieu R."/>
            <person name="Endo H."/>
            <person name="Kuwata A."/>
            <person name="Ogata H."/>
        </authorList>
    </citation>
    <scope>NUCLEOTIDE SEQUENCE [LARGE SCALE GENOMIC DNA]</scope>
    <source>
        <strain evidence="8">NIES 3699</strain>
    </source>
</reference>
<dbReference type="SUPFAM" id="SSF54001">
    <property type="entry name" value="Cysteine proteinases"/>
    <property type="match status" value="1"/>
</dbReference>
<sequence>MSSSSTSSSTSSSSSSSSSSSHPPLSPSKLPNTFTLLPPPLKPYPPHPPPTLDFLLSKINLKSIETLNATATTGQCMFTSLAHSLTSTPITPSTRPDLTLRSLSLSQISHNPHLYTPYLTPPNPKTRHQQLSTSPLHPYLLSMSSPQTDGDHVMLAALTDSLQITVYVIKHLSKNNSLTCSKIGSVGRECWIVQVGDETHYRALEYISPQKNRRKKKDKDTTCLEKYKLTKEDINDDIICNICYDVLTATSTSPVCTPTLSKCEHTYCKSCLESWIKVCKSKPDCPVCKRGIGRKVNVIMVGEEGKGGGKEGGEGGNIDDRGLGSRIVKDANSGKAGLKRKSKEVVKKPEKKGKKSTMKPVKGYEWISDSDSDSSPPPPQTKQNKKTKVPRRATLRSPPSTSSTSKKSQSSPLITAVQNALLLDSSKSTTSLPHITSLLPLLKKQTSYPPSIKEPLLLLLSITAAAEDHLDNWSKIFDVVIPILQNFGKGKEIVDAVLKGGKRERCEKCFLLVR</sequence>
<dbReference type="InterPro" id="IPR001841">
    <property type="entry name" value="Znf_RING"/>
</dbReference>
<evidence type="ECO:0000313" key="8">
    <source>
        <dbReference type="Proteomes" id="UP001165160"/>
    </source>
</evidence>
<keyword evidence="1" id="KW-0479">Metal-binding</keyword>
<feature type="compositionally biased region" description="Basic and acidic residues" evidence="5">
    <location>
        <begin position="303"/>
        <end position="329"/>
    </location>
</feature>
<feature type="domain" description="RING-type" evidence="6">
    <location>
        <begin position="240"/>
        <end position="289"/>
    </location>
</feature>
<feature type="compositionally biased region" description="Basic residues" evidence="5">
    <location>
        <begin position="383"/>
        <end position="394"/>
    </location>
</feature>
<dbReference type="GO" id="GO:0008270">
    <property type="term" value="F:zinc ion binding"/>
    <property type="evidence" value="ECO:0007669"/>
    <property type="project" value="UniProtKB-KW"/>
</dbReference>
<dbReference type="SUPFAM" id="SSF57850">
    <property type="entry name" value="RING/U-box"/>
    <property type="match status" value="1"/>
</dbReference>
<name>A0A9W6ZEG5_9STRA</name>
<dbReference type="PROSITE" id="PS00518">
    <property type="entry name" value="ZF_RING_1"/>
    <property type="match status" value="1"/>
</dbReference>
<comment type="caution">
    <text evidence="7">The sequence shown here is derived from an EMBL/GenBank/DDBJ whole genome shotgun (WGS) entry which is preliminary data.</text>
</comment>
<dbReference type="Gene3D" id="3.30.40.10">
    <property type="entry name" value="Zinc/RING finger domain, C3HC4 (zinc finger)"/>
    <property type="match status" value="1"/>
</dbReference>